<evidence type="ECO:0000256" key="10">
    <source>
        <dbReference type="RuleBase" id="RU003514"/>
    </source>
</evidence>
<protein>
    <recommendedName>
        <fullName evidence="10">DNA primase</fullName>
        <ecNumber evidence="10">2.7.7.-</ecNumber>
    </recommendedName>
</protein>
<evidence type="ECO:0000256" key="8">
    <source>
        <dbReference type="ARBA" id="ARBA00022833"/>
    </source>
</evidence>
<evidence type="ECO:0000256" key="11">
    <source>
        <dbReference type="SAM" id="MobiDB-lite"/>
    </source>
</evidence>
<dbReference type="InterPro" id="IPR002755">
    <property type="entry name" value="DNA_primase_S"/>
</dbReference>
<dbReference type="GO" id="GO:0005658">
    <property type="term" value="C:alpha DNA polymerase:primase complex"/>
    <property type="evidence" value="ECO:0007669"/>
    <property type="project" value="UniProtKB-ARBA"/>
</dbReference>
<keyword evidence="9" id="KW-0804">Transcription</keyword>
<dbReference type="InterPro" id="IPR014052">
    <property type="entry name" value="DNA_primase_ssu_euk/arc"/>
</dbReference>
<keyword evidence="2 10" id="KW-0240">DNA-directed RNA polymerase</keyword>
<name>A0A6A7G5L6_9CRUS</name>
<evidence type="ECO:0000256" key="6">
    <source>
        <dbReference type="ARBA" id="ARBA00022705"/>
    </source>
</evidence>
<dbReference type="FunFam" id="3.90.920.10:FF:000003">
    <property type="entry name" value="DNA primase"/>
    <property type="match status" value="1"/>
</dbReference>
<accession>A0A6A7G5L6</accession>
<dbReference type="AlphaFoldDB" id="A0A6A7G5L6"/>
<dbReference type="Gene3D" id="3.90.920.10">
    <property type="entry name" value="DNA primase, PRIM domain"/>
    <property type="match status" value="1"/>
</dbReference>
<dbReference type="EC" id="2.7.7.-" evidence="10"/>
<feature type="region of interest" description="Disordered" evidence="11">
    <location>
        <begin position="1"/>
        <end position="28"/>
    </location>
</feature>
<dbReference type="EMBL" id="IACT01006013">
    <property type="protein sequence ID" value="LAC25155.1"/>
    <property type="molecule type" value="mRNA"/>
</dbReference>
<sequence length="443" mass="52070">MVKRKIVETDSADDDDPKQPLSDNEDDEVMVSRKYQMDPNDLQVYYDRLFPFNEMFRWLSYGHDPDSENENVDRTFFHRREFTFITADEVWIRYQCFENKTQFKSCVRKVSPYRIEIGPLYNEPPSMKDAIGSSFRPVEKELVFDIDMTDYDEVRVCCQDKQICNECWPLMSCAIRVLHETLTKDFGFAHLLFVFSGRRGIHCWVGDRRARALKDDARFAIGQYLSIHMGTEHGNAKLNVRQPMHHSLVRASSICEPYFLRLLESQDWLSDEKGVDRVLGFLPDSCKETHSLLRDSWLGKNQDRSSSWKFGQLRKTAQTKSILRFAVREIMLFFVYPRLDINVTRKLNHLLKSPFVIHPGTGKVCVPIPIKEDGKWIVDKFDPLTQPKVEQLHRELNKNKDAKVRFDIQRTSLHKHVENFVKSFVEPLEEAERIRRRDLPAGL</sequence>
<dbReference type="NCBIfam" id="TIGR00335">
    <property type="entry name" value="primase_sml"/>
    <property type="match status" value="1"/>
</dbReference>
<dbReference type="GO" id="GO:0046872">
    <property type="term" value="F:metal ion binding"/>
    <property type="evidence" value="ECO:0007669"/>
    <property type="project" value="UniProtKB-KW"/>
</dbReference>
<proteinExistence type="evidence at transcript level"/>
<evidence type="ECO:0000313" key="12">
    <source>
        <dbReference type="EMBL" id="LAC25155.1"/>
    </source>
</evidence>
<evidence type="ECO:0000256" key="4">
    <source>
        <dbReference type="ARBA" id="ARBA00022679"/>
    </source>
</evidence>
<keyword evidence="8" id="KW-0862">Zinc</keyword>
<evidence type="ECO:0000256" key="7">
    <source>
        <dbReference type="ARBA" id="ARBA00022723"/>
    </source>
</evidence>
<dbReference type="PANTHER" id="PTHR10536">
    <property type="entry name" value="DNA PRIMASE SMALL SUBUNIT"/>
    <property type="match status" value="1"/>
</dbReference>
<keyword evidence="7" id="KW-0479">Metal-binding</keyword>
<organism evidence="12">
    <name type="scientific">Hirondellea gigas</name>
    <dbReference type="NCBI Taxonomy" id="1518452"/>
    <lineage>
        <taxon>Eukaryota</taxon>
        <taxon>Metazoa</taxon>
        <taxon>Ecdysozoa</taxon>
        <taxon>Arthropoda</taxon>
        <taxon>Crustacea</taxon>
        <taxon>Multicrustacea</taxon>
        <taxon>Malacostraca</taxon>
        <taxon>Eumalacostraca</taxon>
        <taxon>Peracarida</taxon>
        <taxon>Amphipoda</taxon>
        <taxon>Amphilochidea</taxon>
        <taxon>Lysianassida</taxon>
        <taxon>Lysianassidira</taxon>
        <taxon>Lysianassoidea</taxon>
        <taxon>Lysianassidae</taxon>
        <taxon>Hirondellea</taxon>
    </lineage>
</organism>
<reference evidence="12" key="1">
    <citation type="submission" date="2017-11" db="EMBL/GenBank/DDBJ databases">
        <title>The sensing device of the deep-sea amphipod.</title>
        <authorList>
            <person name="Kobayashi H."/>
            <person name="Nagahama T."/>
            <person name="Arai W."/>
            <person name="Sasagawa Y."/>
            <person name="Umeda M."/>
            <person name="Hayashi T."/>
            <person name="Nikaido I."/>
            <person name="Watanabe H."/>
            <person name="Oguri K."/>
            <person name="Kitazato H."/>
            <person name="Fujioka K."/>
            <person name="Kido Y."/>
            <person name="Takami H."/>
        </authorList>
    </citation>
    <scope>NUCLEOTIDE SEQUENCE</scope>
    <source>
        <tissue evidence="12">Whole body</tissue>
    </source>
</reference>
<evidence type="ECO:0000256" key="2">
    <source>
        <dbReference type="ARBA" id="ARBA00022478"/>
    </source>
</evidence>
<dbReference type="GO" id="GO:0003899">
    <property type="term" value="F:DNA-directed RNA polymerase activity"/>
    <property type="evidence" value="ECO:0007669"/>
    <property type="project" value="InterPro"/>
</dbReference>
<comment type="similarity">
    <text evidence="1 10">Belongs to the eukaryotic-type primase small subunit family.</text>
</comment>
<evidence type="ECO:0000256" key="3">
    <source>
        <dbReference type="ARBA" id="ARBA00022515"/>
    </source>
</evidence>
<dbReference type="Pfam" id="PF01896">
    <property type="entry name" value="DNA_primase_S"/>
    <property type="match status" value="1"/>
</dbReference>
<evidence type="ECO:0000256" key="1">
    <source>
        <dbReference type="ARBA" id="ARBA00009762"/>
    </source>
</evidence>
<keyword evidence="6 10" id="KW-0235">DNA replication</keyword>
<evidence type="ECO:0000256" key="5">
    <source>
        <dbReference type="ARBA" id="ARBA00022695"/>
    </source>
</evidence>
<keyword evidence="5" id="KW-0548">Nucleotidyltransferase</keyword>
<evidence type="ECO:0000256" key="9">
    <source>
        <dbReference type="ARBA" id="ARBA00023163"/>
    </source>
</evidence>
<keyword evidence="3 10" id="KW-0639">Primosome</keyword>
<dbReference type="GO" id="GO:0006269">
    <property type="term" value="P:DNA replication, synthesis of primer"/>
    <property type="evidence" value="ECO:0007669"/>
    <property type="project" value="UniProtKB-KW"/>
</dbReference>
<keyword evidence="4 10" id="KW-0808">Transferase</keyword>
<dbReference type="SUPFAM" id="SSF56747">
    <property type="entry name" value="Prim-pol domain"/>
    <property type="match status" value="1"/>
</dbReference>
<dbReference type="CDD" id="cd04860">
    <property type="entry name" value="AE_Prim_S"/>
    <property type="match status" value="1"/>
</dbReference>